<feature type="domain" description="GBD/FH3" evidence="3">
    <location>
        <begin position="38"/>
        <end position="410"/>
    </location>
</feature>
<dbReference type="Gene3D" id="1.20.58.2220">
    <property type="entry name" value="Formin, FH2 domain"/>
    <property type="match status" value="1"/>
</dbReference>
<dbReference type="GO" id="GO:0031267">
    <property type="term" value="F:small GTPase binding"/>
    <property type="evidence" value="ECO:0007669"/>
    <property type="project" value="InterPro"/>
</dbReference>
<keyword evidence="1" id="KW-0175">Coiled coil</keyword>
<feature type="domain" description="FH2" evidence="4">
    <location>
        <begin position="526"/>
        <end position="938"/>
    </location>
</feature>
<gene>
    <name evidence="5" type="ORF">L5515_007127</name>
</gene>
<dbReference type="Proteomes" id="UP000829354">
    <property type="component" value="Chromosome V"/>
</dbReference>
<evidence type="ECO:0000313" key="6">
    <source>
        <dbReference type="Proteomes" id="UP000829354"/>
    </source>
</evidence>
<feature type="coiled-coil region" evidence="1">
    <location>
        <begin position="437"/>
        <end position="464"/>
    </location>
</feature>
<evidence type="ECO:0000256" key="2">
    <source>
        <dbReference type="SAM" id="MobiDB-lite"/>
    </source>
</evidence>
<dbReference type="SMART" id="SM01140">
    <property type="entry name" value="Drf_GBD"/>
    <property type="match status" value="1"/>
</dbReference>
<feature type="compositionally biased region" description="Low complexity" evidence="2">
    <location>
        <begin position="477"/>
        <end position="489"/>
    </location>
</feature>
<dbReference type="InterPro" id="IPR042201">
    <property type="entry name" value="FH2_Formin_sf"/>
</dbReference>
<dbReference type="InterPro" id="IPR011989">
    <property type="entry name" value="ARM-like"/>
</dbReference>
<dbReference type="Pfam" id="PF06367">
    <property type="entry name" value="Drf_FH3"/>
    <property type="match status" value="1"/>
</dbReference>
<dbReference type="PROSITE" id="PS51232">
    <property type="entry name" value="GBD_FH3"/>
    <property type="match status" value="1"/>
</dbReference>
<dbReference type="InterPro" id="IPR010472">
    <property type="entry name" value="FH3_dom"/>
</dbReference>
<dbReference type="GO" id="GO:0030036">
    <property type="term" value="P:actin cytoskeleton organization"/>
    <property type="evidence" value="ECO:0007669"/>
    <property type="project" value="InterPro"/>
</dbReference>
<proteinExistence type="predicted"/>
<keyword evidence="6" id="KW-1185">Reference proteome</keyword>
<dbReference type="Gene3D" id="1.25.10.10">
    <property type="entry name" value="Leucine-rich Repeat Variant"/>
    <property type="match status" value="1"/>
</dbReference>
<evidence type="ECO:0000256" key="1">
    <source>
        <dbReference type="SAM" id="Coils"/>
    </source>
</evidence>
<dbReference type="PROSITE" id="PS51444">
    <property type="entry name" value="FH2"/>
    <property type="match status" value="1"/>
</dbReference>
<dbReference type="GO" id="GO:0003779">
    <property type="term" value="F:actin binding"/>
    <property type="evidence" value="ECO:0007669"/>
    <property type="project" value="InterPro"/>
</dbReference>
<organism evidence="5 6">
    <name type="scientific">Caenorhabditis briggsae</name>
    <dbReference type="NCBI Taxonomy" id="6238"/>
    <lineage>
        <taxon>Eukaryota</taxon>
        <taxon>Metazoa</taxon>
        <taxon>Ecdysozoa</taxon>
        <taxon>Nematoda</taxon>
        <taxon>Chromadorea</taxon>
        <taxon>Rhabditida</taxon>
        <taxon>Rhabditina</taxon>
        <taxon>Rhabditomorpha</taxon>
        <taxon>Rhabditoidea</taxon>
        <taxon>Rhabditidae</taxon>
        <taxon>Peloderinae</taxon>
        <taxon>Caenorhabditis</taxon>
    </lineage>
</organism>
<dbReference type="Gene3D" id="1.10.238.150">
    <property type="entry name" value="Formin, FH3 diaphanous domain"/>
    <property type="match status" value="1"/>
</dbReference>
<name>A0AAE9F658_CAEBR</name>
<dbReference type="FunFam" id="1.20.58.2220:FF:000023">
    <property type="entry name" value="DAAM (Disheveled-Associated Activator of Morphogenesis) homolog"/>
    <property type="match status" value="1"/>
</dbReference>
<evidence type="ECO:0000313" key="5">
    <source>
        <dbReference type="EMBL" id="UMM33786.1"/>
    </source>
</evidence>
<evidence type="ECO:0008006" key="7">
    <source>
        <dbReference type="Google" id="ProtNLM"/>
    </source>
</evidence>
<accession>A0AAE9F658</accession>
<dbReference type="SMART" id="SM01139">
    <property type="entry name" value="Drf_FH3"/>
    <property type="match status" value="1"/>
</dbReference>
<sequence length="989" mass="112752">MDYIEDWVDRAMSCFYRDRDKDDPGKAHVHDDVIFAPPAPLDPAKVDKDFECLVKELGLSEEKQQEMHDYSMEKKMSLLVSQHCLQTEDASHFIGFLKNLQQSFVIDSNTIRQLQDLVISLRTQNYSYLESFLSASGLKLLTELLNQCHQQYALEQPALFFLYALRALLNSPNGRAAVLHDEQHVLVSIARSVDFRDFKCKIVAIEILSGLCFIPDEGHIQVLRAITEVSTLLGERTRFQTLVSDLHRTYSTDRDTDRVRTAIFGLINALLRTGAAENCAIYRQHLRSELLMLGMSTTLEQCRGTASQRLEDHIDLFEMMRKEDEISLAGSCTSSDISSSSGSSSPIDFESVVGMAEALHLKLKHSLALPHFHSLLQHLFMVPADDQHVPLWRLFDLILQHLTLQTTVNGMTDVNSPIQNHVDMAEILARLQNHCDYERIAKELEKAKEDMDMERTRILELENRLADFSDGRAGSRISLASTSASSSPSDPCPSPPLLPPICPPAPPPPPPPINGLLSGDAPKDALKNVPEPSGNMKTLNWQRLISEKTKGTVWDGIDDEKIYKQLDLQELNGCFAASSSHKDEDTDTLYGTINRRPQQANITVIDPRRYQNCTIMLSKLKLSHKEIKQAMMSMDEKCKLPKDMIEQMLKFMPTKEELSQINDSVQKHGGSPTVLALADRYMFEISSIPRFEQRLRCLHIIRSFHDRVEALVPFIQVVLKATSSIQQNKRFRQILTIILAVGNYLNFGKRNGNAYGFEIASINKLSDVKNTLRNDRNLLHFVVQFIEKKYPDLTKFKKDLATVTEAARFSQSETAAEIRSLEESLLIVRKELNLLESSELPEHIPLEGDRFGHVAKGFIEKATGEYHNLDKMFREMKNKFSECAKYFCYSPSGGNPIPEEFFSVINKFLITFNEYHHQLWVEVEEEEKIKRQTIARSFLAKKSTTRRKENHKERDFEQLISALQSGDIFKEELSRLRTSFRPKKSVKSL</sequence>
<dbReference type="SMART" id="SM00498">
    <property type="entry name" value="FH2"/>
    <property type="match status" value="1"/>
</dbReference>
<dbReference type="InterPro" id="IPR015425">
    <property type="entry name" value="FH2_Formin"/>
</dbReference>
<feature type="compositionally biased region" description="Pro residues" evidence="2">
    <location>
        <begin position="490"/>
        <end position="513"/>
    </location>
</feature>
<dbReference type="SUPFAM" id="SSF48371">
    <property type="entry name" value="ARM repeat"/>
    <property type="match status" value="1"/>
</dbReference>
<dbReference type="InterPro" id="IPR014768">
    <property type="entry name" value="GBD/FH3_dom"/>
</dbReference>
<feature type="coiled-coil region" evidence="1">
    <location>
        <begin position="818"/>
        <end position="879"/>
    </location>
</feature>
<dbReference type="Pfam" id="PF02181">
    <property type="entry name" value="FH2"/>
    <property type="match status" value="1"/>
</dbReference>
<reference evidence="5 6" key="1">
    <citation type="submission" date="2022-04" db="EMBL/GenBank/DDBJ databases">
        <title>Chromosome-level reference genomes for two strains of Caenorhabditis briggsae: an improved platform for comparative genomics.</title>
        <authorList>
            <person name="Stevens L."/>
            <person name="Andersen E."/>
        </authorList>
    </citation>
    <scope>NUCLEOTIDE SEQUENCE [LARGE SCALE GENOMIC DNA]</scope>
    <source>
        <strain evidence="5">VX34</strain>
        <tissue evidence="5">Whole-organism</tissue>
    </source>
</reference>
<dbReference type="AlphaFoldDB" id="A0AAE9F658"/>
<dbReference type="SUPFAM" id="SSF101447">
    <property type="entry name" value="Formin homology 2 domain (FH2 domain)"/>
    <property type="match status" value="1"/>
</dbReference>
<dbReference type="InterPro" id="IPR016024">
    <property type="entry name" value="ARM-type_fold"/>
</dbReference>
<dbReference type="EMBL" id="CP092624">
    <property type="protein sequence ID" value="UMM33786.1"/>
    <property type="molecule type" value="Genomic_DNA"/>
</dbReference>
<dbReference type="PANTHER" id="PTHR45725">
    <property type="entry name" value="FORMIN HOMOLOGY 2 FAMILY MEMBER"/>
    <property type="match status" value="1"/>
</dbReference>
<protein>
    <recommendedName>
        <fullName evidence="7">Protein CBR-DAAM-1</fullName>
    </recommendedName>
</protein>
<dbReference type="Pfam" id="PF06371">
    <property type="entry name" value="Drf_GBD"/>
    <property type="match status" value="1"/>
</dbReference>
<evidence type="ECO:0000259" key="4">
    <source>
        <dbReference type="PROSITE" id="PS51444"/>
    </source>
</evidence>
<dbReference type="InterPro" id="IPR051425">
    <property type="entry name" value="Formin_Homology"/>
</dbReference>
<dbReference type="PANTHER" id="PTHR45725:SF1">
    <property type="entry name" value="DISHEVELLED ASSOCIATED ACTIVATOR OF MORPHOGENESIS, ISOFORM D"/>
    <property type="match status" value="1"/>
</dbReference>
<feature type="region of interest" description="Disordered" evidence="2">
    <location>
        <begin position="477"/>
        <end position="534"/>
    </location>
</feature>
<evidence type="ECO:0000259" key="3">
    <source>
        <dbReference type="PROSITE" id="PS51232"/>
    </source>
</evidence>
<dbReference type="InterPro" id="IPR010473">
    <property type="entry name" value="GTPase-bd"/>
</dbReference>